<protein>
    <submittedName>
        <fullName evidence="3">Uncharacterized protein</fullName>
    </submittedName>
</protein>
<keyword evidence="2" id="KW-0472">Membrane</keyword>
<feature type="compositionally biased region" description="Low complexity" evidence="1">
    <location>
        <begin position="186"/>
        <end position="203"/>
    </location>
</feature>
<feature type="compositionally biased region" description="Pro residues" evidence="1">
    <location>
        <begin position="133"/>
        <end position="162"/>
    </location>
</feature>
<name>A0ABW4K7J6_9HYPH</name>
<keyword evidence="2" id="KW-0812">Transmembrane</keyword>
<dbReference type="Proteomes" id="UP001597308">
    <property type="component" value="Unassembled WGS sequence"/>
</dbReference>
<evidence type="ECO:0000256" key="2">
    <source>
        <dbReference type="SAM" id="Phobius"/>
    </source>
</evidence>
<feature type="region of interest" description="Disordered" evidence="1">
    <location>
        <begin position="124"/>
        <end position="203"/>
    </location>
</feature>
<evidence type="ECO:0000313" key="4">
    <source>
        <dbReference type="Proteomes" id="UP001597308"/>
    </source>
</evidence>
<dbReference type="EMBL" id="JBHUER010000008">
    <property type="protein sequence ID" value="MFD1703654.1"/>
    <property type="molecule type" value="Genomic_DNA"/>
</dbReference>
<reference evidence="4" key="1">
    <citation type="journal article" date="2019" name="Int. J. Syst. Evol. Microbiol.">
        <title>The Global Catalogue of Microorganisms (GCM) 10K type strain sequencing project: providing services to taxonomists for standard genome sequencing and annotation.</title>
        <authorList>
            <consortium name="The Broad Institute Genomics Platform"/>
            <consortium name="The Broad Institute Genome Sequencing Center for Infectious Disease"/>
            <person name="Wu L."/>
            <person name="Ma J."/>
        </authorList>
    </citation>
    <scope>NUCLEOTIDE SEQUENCE [LARGE SCALE GENOMIC DNA]</scope>
    <source>
        <strain evidence="4">KCTC 23707</strain>
    </source>
</reference>
<organism evidence="3 4">
    <name type="scientific">Methylopila henanensis</name>
    <dbReference type="NCBI Taxonomy" id="873516"/>
    <lineage>
        <taxon>Bacteria</taxon>
        <taxon>Pseudomonadati</taxon>
        <taxon>Pseudomonadota</taxon>
        <taxon>Alphaproteobacteria</taxon>
        <taxon>Hyphomicrobiales</taxon>
        <taxon>Methylopilaceae</taxon>
        <taxon>Methylopila</taxon>
    </lineage>
</organism>
<comment type="caution">
    <text evidence="3">The sequence shown here is derived from an EMBL/GenBank/DDBJ whole genome shotgun (WGS) entry which is preliminary data.</text>
</comment>
<dbReference type="RefSeq" id="WP_378799750.1">
    <property type="nucleotide sequence ID" value="NZ_JBHUER010000008.1"/>
</dbReference>
<proteinExistence type="predicted"/>
<sequence>MIKPRTRALVNSQKKPYGDVAVRLCDAPWRGAAGSAIPRTRPAPHDRGVGDHKTPNLALPALIGQEAVISARPERHDQRRRRRMLDKQKKVIVGALIAVVLAIAAYFGLVSQDTSDRIKTKTDEILSEDRPAQPSPAPSPAEPSPAAPAEPSPAPAEPPAAPAVPREPDLAPLRESPATPVPSPDAQNPAAEPPAQQNPAPRQ</sequence>
<gene>
    <name evidence="3" type="ORF">ACFSCV_11645</name>
</gene>
<evidence type="ECO:0000256" key="1">
    <source>
        <dbReference type="SAM" id="MobiDB-lite"/>
    </source>
</evidence>
<evidence type="ECO:0000313" key="3">
    <source>
        <dbReference type="EMBL" id="MFD1703654.1"/>
    </source>
</evidence>
<keyword evidence="2" id="KW-1133">Transmembrane helix</keyword>
<accession>A0ABW4K7J6</accession>
<feature type="transmembrane region" description="Helical" evidence="2">
    <location>
        <begin position="91"/>
        <end position="109"/>
    </location>
</feature>
<keyword evidence="4" id="KW-1185">Reference proteome</keyword>